<dbReference type="InterPro" id="IPR036291">
    <property type="entry name" value="NAD(P)-bd_dom_sf"/>
</dbReference>
<dbReference type="EMBL" id="MU865548">
    <property type="protein sequence ID" value="KAK4221429.1"/>
    <property type="molecule type" value="Genomic_DNA"/>
</dbReference>
<keyword evidence="5" id="KW-1185">Reference proteome</keyword>
<dbReference type="PANTHER" id="PTHR43115">
    <property type="entry name" value="DEHYDROGENASE/REDUCTASE SDR FAMILY MEMBER 11"/>
    <property type="match status" value="1"/>
</dbReference>
<comment type="caution">
    <text evidence="4">The sequence shown here is derived from an EMBL/GenBank/DDBJ whole genome shotgun (WGS) entry which is preliminary data.</text>
</comment>
<reference evidence="4" key="2">
    <citation type="submission" date="2023-05" db="EMBL/GenBank/DDBJ databases">
        <authorList>
            <consortium name="Lawrence Berkeley National Laboratory"/>
            <person name="Steindorff A."/>
            <person name="Hensen N."/>
            <person name="Bonometti L."/>
            <person name="Westerberg I."/>
            <person name="Brannstrom I.O."/>
            <person name="Guillou S."/>
            <person name="Cros-Aarteil S."/>
            <person name="Calhoun S."/>
            <person name="Haridas S."/>
            <person name="Kuo A."/>
            <person name="Mondo S."/>
            <person name="Pangilinan J."/>
            <person name="Riley R."/>
            <person name="Labutti K."/>
            <person name="Andreopoulos B."/>
            <person name="Lipzen A."/>
            <person name="Chen C."/>
            <person name="Yanf M."/>
            <person name="Daum C."/>
            <person name="Ng V."/>
            <person name="Clum A."/>
            <person name="Ohm R."/>
            <person name="Martin F."/>
            <person name="Silar P."/>
            <person name="Natvig D."/>
            <person name="Lalanne C."/>
            <person name="Gautier V."/>
            <person name="Ament-Velasquez S.L."/>
            <person name="Kruys A."/>
            <person name="Hutchinson M.I."/>
            <person name="Powell A.J."/>
            <person name="Barry K."/>
            <person name="Miller A.N."/>
            <person name="Grigoriev I.V."/>
            <person name="Debuchy R."/>
            <person name="Gladieux P."/>
            <person name="Thoren M.H."/>
            <person name="Johannesson H."/>
        </authorList>
    </citation>
    <scope>NUCLEOTIDE SEQUENCE</scope>
    <source>
        <strain evidence="4">CBS 990.96</strain>
    </source>
</reference>
<evidence type="ECO:0000313" key="5">
    <source>
        <dbReference type="Proteomes" id="UP001301958"/>
    </source>
</evidence>
<dbReference type="InterPro" id="IPR002347">
    <property type="entry name" value="SDR_fam"/>
</dbReference>
<dbReference type="PRINTS" id="PR00081">
    <property type="entry name" value="GDHRDH"/>
</dbReference>
<dbReference type="Gene3D" id="3.40.50.720">
    <property type="entry name" value="NAD(P)-binding Rossmann-like Domain"/>
    <property type="match status" value="1"/>
</dbReference>
<proteinExistence type="inferred from homology"/>
<reference evidence="4" key="1">
    <citation type="journal article" date="2023" name="Mol. Phylogenet. Evol.">
        <title>Genome-scale phylogeny and comparative genomics of the fungal order Sordariales.</title>
        <authorList>
            <person name="Hensen N."/>
            <person name="Bonometti L."/>
            <person name="Westerberg I."/>
            <person name="Brannstrom I.O."/>
            <person name="Guillou S."/>
            <person name="Cros-Aarteil S."/>
            <person name="Calhoun S."/>
            <person name="Haridas S."/>
            <person name="Kuo A."/>
            <person name="Mondo S."/>
            <person name="Pangilinan J."/>
            <person name="Riley R."/>
            <person name="LaButti K."/>
            <person name="Andreopoulos B."/>
            <person name="Lipzen A."/>
            <person name="Chen C."/>
            <person name="Yan M."/>
            <person name="Daum C."/>
            <person name="Ng V."/>
            <person name="Clum A."/>
            <person name="Steindorff A."/>
            <person name="Ohm R.A."/>
            <person name="Martin F."/>
            <person name="Silar P."/>
            <person name="Natvig D.O."/>
            <person name="Lalanne C."/>
            <person name="Gautier V."/>
            <person name="Ament-Velasquez S.L."/>
            <person name="Kruys A."/>
            <person name="Hutchinson M.I."/>
            <person name="Powell A.J."/>
            <person name="Barry K."/>
            <person name="Miller A.N."/>
            <person name="Grigoriev I.V."/>
            <person name="Debuchy R."/>
            <person name="Gladieux P."/>
            <person name="Hiltunen Thoren M."/>
            <person name="Johannesson H."/>
        </authorList>
    </citation>
    <scope>NUCLEOTIDE SEQUENCE</scope>
    <source>
        <strain evidence="4">CBS 990.96</strain>
    </source>
</reference>
<dbReference type="CDD" id="cd05233">
    <property type="entry name" value="SDR_c"/>
    <property type="match status" value="1"/>
</dbReference>
<gene>
    <name evidence="4" type="ORF">QBC38DRAFT_461490</name>
</gene>
<evidence type="ECO:0000256" key="1">
    <source>
        <dbReference type="ARBA" id="ARBA00006484"/>
    </source>
</evidence>
<dbReference type="Proteomes" id="UP001301958">
    <property type="component" value="Unassembled WGS sequence"/>
</dbReference>
<sequence>MPYPPTPVNIGANFTATLHSDSYPFINPAGRTHVGKAVFVTGGTKGIGRATVLSFVQAEASRIAVAARDFEAVQKVCAEALSTVESAGLPVPEMLPLKLDVCSNESVAAAADAVKTKWGQLDILINNAGYLDSFSKVLEGDAAGWWRTWEVNVKGVYAVTRALLPLLFETKNGDKTIINLSSMLAMALYPGSSAYQASKLAVMSFTEALMVDYFDEGLLAYSIHPGAVDTDLANNMPSDAVKQFCVDTPRLAADTMVWLTREKRDWLAGRYISANWDMSEVEAQKDRIVERDLLKMKFAS</sequence>
<name>A0AAN6YLQ5_9PEZI</name>
<evidence type="ECO:0000256" key="3">
    <source>
        <dbReference type="RuleBase" id="RU000363"/>
    </source>
</evidence>
<protein>
    <submittedName>
        <fullName evidence="4">Uncharacterized protein</fullName>
    </submittedName>
</protein>
<evidence type="ECO:0000313" key="4">
    <source>
        <dbReference type="EMBL" id="KAK4221429.1"/>
    </source>
</evidence>
<evidence type="ECO:0000256" key="2">
    <source>
        <dbReference type="ARBA" id="ARBA00023002"/>
    </source>
</evidence>
<organism evidence="4 5">
    <name type="scientific">Podospora fimiseda</name>
    <dbReference type="NCBI Taxonomy" id="252190"/>
    <lineage>
        <taxon>Eukaryota</taxon>
        <taxon>Fungi</taxon>
        <taxon>Dikarya</taxon>
        <taxon>Ascomycota</taxon>
        <taxon>Pezizomycotina</taxon>
        <taxon>Sordariomycetes</taxon>
        <taxon>Sordariomycetidae</taxon>
        <taxon>Sordariales</taxon>
        <taxon>Podosporaceae</taxon>
        <taxon>Podospora</taxon>
    </lineage>
</organism>
<dbReference type="SUPFAM" id="SSF51735">
    <property type="entry name" value="NAD(P)-binding Rossmann-fold domains"/>
    <property type="match status" value="1"/>
</dbReference>
<dbReference type="AlphaFoldDB" id="A0AAN6YLQ5"/>
<dbReference type="PRINTS" id="PR00080">
    <property type="entry name" value="SDRFAMILY"/>
</dbReference>
<dbReference type="Pfam" id="PF00106">
    <property type="entry name" value="adh_short"/>
    <property type="match status" value="1"/>
</dbReference>
<comment type="similarity">
    <text evidence="1 3">Belongs to the short-chain dehydrogenases/reductases (SDR) family.</text>
</comment>
<dbReference type="GO" id="GO:0016491">
    <property type="term" value="F:oxidoreductase activity"/>
    <property type="evidence" value="ECO:0007669"/>
    <property type="project" value="UniProtKB-KW"/>
</dbReference>
<keyword evidence="2" id="KW-0560">Oxidoreductase</keyword>
<dbReference type="PANTHER" id="PTHR43115:SF4">
    <property type="entry name" value="DEHYDROGENASE_REDUCTASE SDR FAMILY MEMBER 11"/>
    <property type="match status" value="1"/>
</dbReference>
<accession>A0AAN6YLQ5</accession>